<feature type="compositionally biased region" description="Basic and acidic residues" evidence="1">
    <location>
        <begin position="30"/>
        <end position="45"/>
    </location>
</feature>
<evidence type="ECO:0000313" key="2">
    <source>
        <dbReference type="EMBL" id="ORZ33039.1"/>
    </source>
</evidence>
<dbReference type="EMBL" id="MCFL01000039">
    <property type="protein sequence ID" value="ORZ33039.1"/>
    <property type="molecule type" value="Genomic_DNA"/>
</dbReference>
<name>A0A1Y2HER8_9FUNG</name>
<dbReference type="AlphaFoldDB" id="A0A1Y2HER8"/>
<sequence length="84" mass="9451">MTCLSQPVCGGNQGLVLREANLINKRMGRPAHDTHRGHRQVDERAARRKHKYVRASEASALVEADRAQSRRRNRLVGLDEAHNG</sequence>
<evidence type="ECO:0000313" key="3">
    <source>
        <dbReference type="Proteomes" id="UP000193411"/>
    </source>
</evidence>
<accession>A0A1Y2HER8</accession>
<comment type="caution">
    <text evidence="2">The sequence shown here is derived from an EMBL/GenBank/DDBJ whole genome shotgun (WGS) entry which is preliminary data.</text>
</comment>
<protein>
    <submittedName>
        <fullName evidence="2">Uncharacterized protein</fullName>
    </submittedName>
</protein>
<organism evidence="2 3">
    <name type="scientific">Catenaria anguillulae PL171</name>
    <dbReference type="NCBI Taxonomy" id="765915"/>
    <lineage>
        <taxon>Eukaryota</taxon>
        <taxon>Fungi</taxon>
        <taxon>Fungi incertae sedis</taxon>
        <taxon>Blastocladiomycota</taxon>
        <taxon>Blastocladiomycetes</taxon>
        <taxon>Blastocladiales</taxon>
        <taxon>Catenariaceae</taxon>
        <taxon>Catenaria</taxon>
    </lineage>
</organism>
<reference evidence="2 3" key="1">
    <citation type="submission" date="2016-07" db="EMBL/GenBank/DDBJ databases">
        <title>Pervasive Adenine N6-methylation of Active Genes in Fungi.</title>
        <authorList>
            <consortium name="DOE Joint Genome Institute"/>
            <person name="Mondo S.J."/>
            <person name="Dannebaum R.O."/>
            <person name="Kuo R.C."/>
            <person name="Labutti K."/>
            <person name="Haridas S."/>
            <person name="Kuo A."/>
            <person name="Salamov A."/>
            <person name="Ahrendt S.R."/>
            <person name="Lipzen A."/>
            <person name="Sullivan W."/>
            <person name="Andreopoulos W.B."/>
            <person name="Clum A."/>
            <person name="Lindquist E."/>
            <person name="Daum C."/>
            <person name="Ramamoorthy G.K."/>
            <person name="Gryganskyi A."/>
            <person name="Culley D."/>
            <person name="Magnuson J.K."/>
            <person name="James T.Y."/>
            <person name="O'Malley M.A."/>
            <person name="Stajich J.E."/>
            <person name="Spatafora J.W."/>
            <person name="Visel A."/>
            <person name="Grigoriev I.V."/>
        </authorList>
    </citation>
    <scope>NUCLEOTIDE SEQUENCE [LARGE SCALE GENOMIC DNA]</scope>
    <source>
        <strain evidence="2 3">PL171</strain>
    </source>
</reference>
<feature type="region of interest" description="Disordered" evidence="1">
    <location>
        <begin position="27"/>
        <end position="84"/>
    </location>
</feature>
<keyword evidence="3" id="KW-1185">Reference proteome</keyword>
<proteinExistence type="predicted"/>
<evidence type="ECO:0000256" key="1">
    <source>
        <dbReference type="SAM" id="MobiDB-lite"/>
    </source>
</evidence>
<dbReference type="Proteomes" id="UP000193411">
    <property type="component" value="Unassembled WGS sequence"/>
</dbReference>
<gene>
    <name evidence="2" type="ORF">BCR44DRAFT_1438988</name>
</gene>